<dbReference type="SUPFAM" id="SSF88659">
    <property type="entry name" value="Sigma3 and sigma4 domains of RNA polymerase sigma factors"/>
    <property type="match status" value="1"/>
</dbReference>
<evidence type="ECO:0000259" key="6">
    <source>
        <dbReference type="Pfam" id="PF04542"/>
    </source>
</evidence>
<dbReference type="InterPro" id="IPR007627">
    <property type="entry name" value="RNA_pol_sigma70_r2"/>
</dbReference>
<keyword evidence="9" id="KW-1185">Reference proteome</keyword>
<sequence length="176" mass="20432">MDEELHRLIGEARRGGKDAFARLVTLYKDRVYRHAYGMLGDRMEAEDMAQEAFLKAYYALPGLESEYAFSSWLMRIATNLCKDRLLKRDKLRRVEGGPYEEAASEGNRDQETPLYIREALGRLSVEHREVILLHDLQGYRYEEIAVLLEIPVGTVKSRLHAARVSLRKEMREGEEE</sequence>
<dbReference type="Gene3D" id="1.10.10.10">
    <property type="entry name" value="Winged helix-like DNA-binding domain superfamily/Winged helix DNA-binding domain"/>
    <property type="match status" value="1"/>
</dbReference>
<organism evidence="8 9">
    <name type="scientific">Paenibacillus aurantius</name>
    <dbReference type="NCBI Taxonomy" id="2918900"/>
    <lineage>
        <taxon>Bacteria</taxon>
        <taxon>Bacillati</taxon>
        <taxon>Bacillota</taxon>
        <taxon>Bacilli</taxon>
        <taxon>Bacillales</taxon>
        <taxon>Paenibacillaceae</taxon>
        <taxon>Paenibacillus</taxon>
    </lineage>
</organism>
<keyword evidence="2" id="KW-0805">Transcription regulation</keyword>
<name>A0AA96LJF3_9BACL</name>
<dbReference type="InterPro" id="IPR013249">
    <property type="entry name" value="RNA_pol_sigma70_r4_t2"/>
</dbReference>
<dbReference type="InterPro" id="IPR039425">
    <property type="entry name" value="RNA_pol_sigma-70-like"/>
</dbReference>
<evidence type="ECO:0000256" key="5">
    <source>
        <dbReference type="ARBA" id="ARBA00023163"/>
    </source>
</evidence>
<dbReference type="GO" id="GO:0006352">
    <property type="term" value="P:DNA-templated transcription initiation"/>
    <property type="evidence" value="ECO:0007669"/>
    <property type="project" value="InterPro"/>
</dbReference>
<dbReference type="SUPFAM" id="SSF88946">
    <property type="entry name" value="Sigma2 domain of RNA polymerase sigma factors"/>
    <property type="match status" value="1"/>
</dbReference>
<dbReference type="CDD" id="cd06171">
    <property type="entry name" value="Sigma70_r4"/>
    <property type="match status" value="1"/>
</dbReference>
<dbReference type="NCBIfam" id="TIGR02937">
    <property type="entry name" value="sigma70-ECF"/>
    <property type="match status" value="1"/>
</dbReference>
<feature type="domain" description="RNA polymerase sigma factor 70 region 4 type 2" evidence="7">
    <location>
        <begin position="115"/>
        <end position="165"/>
    </location>
</feature>
<evidence type="ECO:0000256" key="1">
    <source>
        <dbReference type="ARBA" id="ARBA00010641"/>
    </source>
</evidence>
<evidence type="ECO:0000313" key="8">
    <source>
        <dbReference type="EMBL" id="WNQ13205.1"/>
    </source>
</evidence>
<protein>
    <submittedName>
        <fullName evidence="8">Sigma-70 family RNA polymerase sigma factor</fullName>
    </submittedName>
</protein>
<dbReference type="EMBL" id="CP130318">
    <property type="protein sequence ID" value="WNQ13205.1"/>
    <property type="molecule type" value="Genomic_DNA"/>
</dbReference>
<keyword evidence="5" id="KW-0804">Transcription</keyword>
<feature type="domain" description="RNA polymerase sigma-70 region 2" evidence="6">
    <location>
        <begin position="23"/>
        <end position="89"/>
    </location>
</feature>
<evidence type="ECO:0000256" key="3">
    <source>
        <dbReference type="ARBA" id="ARBA00023082"/>
    </source>
</evidence>
<dbReference type="Proteomes" id="UP001305702">
    <property type="component" value="Chromosome"/>
</dbReference>
<dbReference type="Pfam" id="PF04542">
    <property type="entry name" value="Sigma70_r2"/>
    <property type="match status" value="1"/>
</dbReference>
<evidence type="ECO:0000259" key="7">
    <source>
        <dbReference type="Pfam" id="PF08281"/>
    </source>
</evidence>
<dbReference type="AlphaFoldDB" id="A0AA96LJF3"/>
<dbReference type="Pfam" id="PF08281">
    <property type="entry name" value="Sigma70_r4_2"/>
    <property type="match status" value="1"/>
</dbReference>
<dbReference type="GO" id="GO:0016987">
    <property type="term" value="F:sigma factor activity"/>
    <property type="evidence" value="ECO:0007669"/>
    <property type="project" value="UniProtKB-KW"/>
</dbReference>
<dbReference type="RefSeq" id="WP_315606985.1">
    <property type="nucleotide sequence ID" value="NZ_CP130318.1"/>
</dbReference>
<dbReference type="GO" id="GO:0003677">
    <property type="term" value="F:DNA binding"/>
    <property type="evidence" value="ECO:0007669"/>
    <property type="project" value="UniProtKB-KW"/>
</dbReference>
<dbReference type="InterPro" id="IPR014284">
    <property type="entry name" value="RNA_pol_sigma-70_dom"/>
</dbReference>
<dbReference type="InterPro" id="IPR013325">
    <property type="entry name" value="RNA_pol_sigma_r2"/>
</dbReference>
<evidence type="ECO:0000256" key="4">
    <source>
        <dbReference type="ARBA" id="ARBA00023125"/>
    </source>
</evidence>
<comment type="similarity">
    <text evidence="1">Belongs to the sigma-70 factor family. ECF subfamily.</text>
</comment>
<keyword evidence="3" id="KW-0731">Sigma factor</keyword>
<dbReference type="PANTHER" id="PTHR43133:SF8">
    <property type="entry name" value="RNA POLYMERASE SIGMA FACTOR HI_1459-RELATED"/>
    <property type="match status" value="1"/>
</dbReference>
<gene>
    <name evidence="8" type="ORF">MJA45_09330</name>
</gene>
<dbReference type="PANTHER" id="PTHR43133">
    <property type="entry name" value="RNA POLYMERASE ECF-TYPE SIGMA FACTO"/>
    <property type="match status" value="1"/>
</dbReference>
<proteinExistence type="inferred from homology"/>
<evidence type="ECO:0000256" key="2">
    <source>
        <dbReference type="ARBA" id="ARBA00023015"/>
    </source>
</evidence>
<evidence type="ECO:0000313" key="9">
    <source>
        <dbReference type="Proteomes" id="UP001305702"/>
    </source>
</evidence>
<reference evidence="8 9" key="1">
    <citation type="submission" date="2022-02" db="EMBL/GenBank/DDBJ databases">
        <title>Paenibacillus sp. MBLB1776 Whole Genome Shotgun Sequencing.</title>
        <authorList>
            <person name="Hwang C.Y."/>
            <person name="Cho E.-S."/>
            <person name="Seo M.-J."/>
        </authorList>
    </citation>
    <scope>NUCLEOTIDE SEQUENCE [LARGE SCALE GENOMIC DNA]</scope>
    <source>
        <strain evidence="8 9">MBLB1776</strain>
    </source>
</reference>
<dbReference type="InterPro" id="IPR036388">
    <property type="entry name" value="WH-like_DNA-bd_sf"/>
</dbReference>
<accession>A0AA96LJF3</accession>
<dbReference type="KEGG" id="paun:MJA45_09330"/>
<keyword evidence="4" id="KW-0238">DNA-binding</keyword>
<dbReference type="InterPro" id="IPR013324">
    <property type="entry name" value="RNA_pol_sigma_r3/r4-like"/>
</dbReference>
<dbReference type="Gene3D" id="1.10.1740.10">
    <property type="match status" value="1"/>
</dbReference>